<dbReference type="GO" id="GO:0004725">
    <property type="term" value="F:protein tyrosine phosphatase activity"/>
    <property type="evidence" value="ECO:0007669"/>
    <property type="project" value="UniProtKB-EC"/>
</dbReference>
<dbReference type="RefSeq" id="WP_142527513.1">
    <property type="nucleotide sequence ID" value="NZ_CBCSJO010000004.1"/>
</dbReference>
<comment type="catalytic activity">
    <reaction evidence="4">
        <text>O-phospho-L-tyrosyl-[protein] + H2O = L-tyrosyl-[protein] + phosphate</text>
        <dbReference type="Rhea" id="RHEA:10684"/>
        <dbReference type="Rhea" id="RHEA-COMP:10136"/>
        <dbReference type="Rhea" id="RHEA-COMP:20101"/>
        <dbReference type="ChEBI" id="CHEBI:15377"/>
        <dbReference type="ChEBI" id="CHEBI:43474"/>
        <dbReference type="ChEBI" id="CHEBI:46858"/>
        <dbReference type="ChEBI" id="CHEBI:61978"/>
        <dbReference type="EC" id="3.1.3.48"/>
    </reaction>
</comment>
<proteinExistence type="inferred from homology"/>
<dbReference type="AlphaFoldDB" id="A0A521C8Y5"/>
<dbReference type="SUPFAM" id="SSF89550">
    <property type="entry name" value="PHP domain-like"/>
    <property type="match status" value="1"/>
</dbReference>
<name>A0A521C8Y5_9SPHI</name>
<dbReference type="PANTHER" id="PTHR39181">
    <property type="entry name" value="TYROSINE-PROTEIN PHOSPHATASE YWQE"/>
    <property type="match status" value="1"/>
</dbReference>
<evidence type="ECO:0000256" key="3">
    <source>
        <dbReference type="ARBA" id="ARBA00022801"/>
    </source>
</evidence>
<keyword evidence="6" id="KW-1185">Reference proteome</keyword>
<dbReference type="InterPro" id="IPR016195">
    <property type="entry name" value="Pol/histidinol_Pase-like"/>
</dbReference>
<evidence type="ECO:0000256" key="1">
    <source>
        <dbReference type="ARBA" id="ARBA00005750"/>
    </source>
</evidence>
<reference evidence="5 6" key="1">
    <citation type="submission" date="2017-05" db="EMBL/GenBank/DDBJ databases">
        <authorList>
            <person name="Varghese N."/>
            <person name="Submissions S."/>
        </authorList>
    </citation>
    <scope>NUCLEOTIDE SEQUENCE [LARGE SCALE GENOMIC DNA]</scope>
    <source>
        <strain evidence="5 6">DSM 19036</strain>
    </source>
</reference>
<protein>
    <recommendedName>
        <fullName evidence="2">protein-tyrosine-phosphatase</fullName>
        <ecNumber evidence="2">3.1.3.48</ecNumber>
    </recommendedName>
</protein>
<dbReference type="OrthoDB" id="9788539at2"/>
<gene>
    <name evidence="5" type="ORF">SAMN06265348_103334</name>
</gene>
<accession>A0A521C8Y5</accession>
<evidence type="ECO:0000256" key="2">
    <source>
        <dbReference type="ARBA" id="ARBA00013064"/>
    </source>
</evidence>
<keyword evidence="3" id="KW-0378">Hydrolase</keyword>
<dbReference type="Gene3D" id="3.20.20.140">
    <property type="entry name" value="Metal-dependent hydrolases"/>
    <property type="match status" value="1"/>
</dbReference>
<dbReference type="InterPro" id="IPR016667">
    <property type="entry name" value="Caps_polysacc_synth_CpsB/CapC"/>
</dbReference>
<organism evidence="5 6">
    <name type="scientific">Pedobacter westerhofensis</name>
    <dbReference type="NCBI Taxonomy" id="425512"/>
    <lineage>
        <taxon>Bacteria</taxon>
        <taxon>Pseudomonadati</taxon>
        <taxon>Bacteroidota</taxon>
        <taxon>Sphingobacteriia</taxon>
        <taxon>Sphingobacteriales</taxon>
        <taxon>Sphingobacteriaceae</taxon>
        <taxon>Pedobacter</taxon>
    </lineage>
</organism>
<evidence type="ECO:0000313" key="5">
    <source>
        <dbReference type="EMBL" id="SMO55853.1"/>
    </source>
</evidence>
<dbReference type="EC" id="3.1.3.48" evidence="2"/>
<evidence type="ECO:0000313" key="6">
    <source>
        <dbReference type="Proteomes" id="UP000320300"/>
    </source>
</evidence>
<evidence type="ECO:0000256" key="4">
    <source>
        <dbReference type="ARBA" id="ARBA00051722"/>
    </source>
</evidence>
<dbReference type="Pfam" id="PF19567">
    <property type="entry name" value="CpsB_CapC"/>
    <property type="match status" value="1"/>
</dbReference>
<dbReference type="EMBL" id="FXTN01000003">
    <property type="protein sequence ID" value="SMO55853.1"/>
    <property type="molecule type" value="Genomic_DNA"/>
</dbReference>
<dbReference type="GO" id="GO:0030145">
    <property type="term" value="F:manganese ion binding"/>
    <property type="evidence" value="ECO:0007669"/>
    <property type="project" value="InterPro"/>
</dbReference>
<dbReference type="Proteomes" id="UP000320300">
    <property type="component" value="Unassembled WGS sequence"/>
</dbReference>
<dbReference type="PANTHER" id="PTHR39181:SF1">
    <property type="entry name" value="TYROSINE-PROTEIN PHOSPHATASE YWQE"/>
    <property type="match status" value="1"/>
</dbReference>
<comment type="similarity">
    <text evidence="1">Belongs to the metallo-dependent hydrolases superfamily. CpsB/CapC family.</text>
</comment>
<sequence>MFSFFKKRNLVTDINWLGPDIHSHILPGIDDGSKNVEQSLTYVRSLHDLGFQKMFFTPHIFGELYPNTKESILNSLKLLTDALDSSNINLIGGAAAEHMVDYSFNIGDELLCLPDKHILIEMSYLSETPNIEQVIFDLQVKGYKVILAHPERYNFYHGNITRYHRLREMGCYFQLNLLSITGYYGKGVKQATEYLLSKELYDLAGTDLHHDKHLSLLDRVIKSGELHKLIGYYQFKNMELFG</sequence>